<keyword evidence="2" id="KW-1185">Reference proteome</keyword>
<dbReference type="AlphaFoldDB" id="A0A4P5P9C7"/>
<dbReference type="RefSeq" id="WP_146621074.1">
    <property type="nucleotide sequence ID" value="NZ_BJCC01000004.1"/>
</dbReference>
<sequence length="80" mass="8747">MESIEHRVEPVESSNRLLQVSNKVRYEQAKHSTVVSLAIAMLGYSVDSLANSDLGPLMLAGGLLLGCRNLYLVKKYSPGK</sequence>
<dbReference type="EMBL" id="BJCC01000004">
    <property type="protein sequence ID" value="GCF92568.1"/>
    <property type="molecule type" value="Genomic_DNA"/>
</dbReference>
<evidence type="ECO:0000313" key="2">
    <source>
        <dbReference type="Proteomes" id="UP000290567"/>
    </source>
</evidence>
<name>A0A4P5P9C7_9ENTE</name>
<dbReference type="Proteomes" id="UP000290567">
    <property type="component" value="Unassembled WGS sequence"/>
</dbReference>
<evidence type="ECO:0000313" key="1">
    <source>
        <dbReference type="EMBL" id="GCF92568.1"/>
    </source>
</evidence>
<reference evidence="2" key="1">
    <citation type="submission" date="2019-02" db="EMBL/GenBank/DDBJ databases">
        <title>Draft genome sequence of Enterococcus sp. Gos25-1.</title>
        <authorList>
            <person name="Tanaka N."/>
            <person name="Shiwa Y."/>
            <person name="Fujita N."/>
        </authorList>
    </citation>
    <scope>NUCLEOTIDE SEQUENCE [LARGE SCALE GENOMIC DNA]</scope>
    <source>
        <strain evidence="2">Gos25-1</strain>
    </source>
</reference>
<comment type="caution">
    <text evidence="1">The sequence shown here is derived from an EMBL/GenBank/DDBJ whole genome shotgun (WGS) entry which is preliminary data.</text>
</comment>
<organism evidence="1 2">
    <name type="scientific">Enterococcus florum</name>
    <dbReference type="NCBI Taxonomy" id="2480627"/>
    <lineage>
        <taxon>Bacteria</taxon>
        <taxon>Bacillati</taxon>
        <taxon>Bacillota</taxon>
        <taxon>Bacilli</taxon>
        <taxon>Lactobacillales</taxon>
        <taxon>Enterococcaceae</taxon>
        <taxon>Enterococcus</taxon>
    </lineage>
</organism>
<protein>
    <submittedName>
        <fullName evidence="1">Uncharacterized protein</fullName>
    </submittedName>
</protein>
<proteinExistence type="predicted"/>
<accession>A0A4P5P9C7</accession>
<gene>
    <name evidence="1" type="ORF">NRIC_04590</name>
</gene>